<evidence type="ECO:0000256" key="1">
    <source>
        <dbReference type="SAM" id="Phobius"/>
    </source>
</evidence>
<proteinExistence type="predicted"/>
<keyword evidence="1" id="KW-0812">Transmembrane</keyword>
<dbReference type="Proteomes" id="UP001524944">
    <property type="component" value="Unassembled WGS sequence"/>
</dbReference>
<keyword evidence="1" id="KW-1133">Transmembrane helix</keyword>
<dbReference type="EMBL" id="JANPWE010000002">
    <property type="protein sequence ID" value="MCR6545048.1"/>
    <property type="molecule type" value="Genomic_DNA"/>
</dbReference>
<keyword evidence="3" id="KW-1185">Reference proteome</keyword>
<sequence length="50" mass="5585">MAGHEEPMELMRKYPIPQTPEDVHKYTFIGYGVFAVCLIGVIALTLAFVS</sequence>
<protein>
    <submittedName>
        <fullName evidence="2">Uncharacterized protein</fullName>
    </submittedName>
</protein>
<dbReference type="RefSeq" id="WP_157677251.1">
    <property type="nucleotide sequence ID" value="NZ_CP022121.1"/>
</dbReference>
<keyword evidence="1" id="KW-0472">Membrane</keyword>
<gene>
    <name evidence="2" type="ORF">NVS47_05890</name>
</gene>
<name>A0ABT1Y3B0_9FIRM</name>
<organism evidence="2 3">
    <name type="scientific">Dehalobacterium formicoaceticum</name>
    <dbReference type="NCBI Taxonomy" id="51515"/>
    <lineage>
        <taxon>Bacteria</taxon>
        <taxon>Bacillati</taxon>
        <taxon>Bacillota</taxon>
        <taxon>Clostridia</taxon>
        <taxon>Eubacteriales</taxon>
        <taxon>Peptococcaceae</taxon>
        <taxon>Dehalobacterium</taxon>
    </lineage>
</organism>
<reference evidence="2 3" key="1">
    <citation type="submission" date="2022-08" db="EMBL/GenBank/DDBJ databases">
        <title>Proteogenomics of the novel Dehalobacterium formicoaceticum strain EZ94 highlights a key role of methyltransferases during anaerobic dichloromethane degradation.</title>
        <authorList>
            <person name="Wasmund K."/>
        </authorList>
    </citation>
    <scope>NUCLEOTIDE SEQUENCE [LARGE SCALE GENOMIC DNA]</scope>
    <source>
        <strain evidence="2 3">EZ94</strain>
    </source>
</reference>
<feature type="transmembrane region" description="Helical" evidence="1">
    <location>
        <begin position="28"/>
        <end position="49"/>
    </location>
</feature>
<evidence type="ECO:0000313" key="3">
    <source>
        <dbReference type="Proteomes" id="UP001524944"/>
    </source>
</evidence>
<comment type="caution">
    <text evidence="2">The sequence shown here is derived from an EMBL/GenBank/DDBJ whole genome shotgun (WGS) entry which is preliminary data.</text>
</comment>
<accession>A0ABT1Y3B0</accession>
<evidence type="ECO:0000313" key="2">
    <source>
        <dbReference type="EMBL" id="MCR6545048.1"/>
    </source>
</evidence>